<dbReference type="EMBL" id="JAGHQL010000089">
    <property type="protein sequence ID" value="KAH0539014.1"/>
    <property type="molecule type" value="Genomic_DNA"/>
</dbReference>
<dbReference type="GO" id="GO:0016020">
    <property type="term" value="C:membrane"/>
    <property type="evidence" value="ECO:0007669"/>
    <property type="project" value="UniProtKB-SubCell"/>
</dbReference>
<feature type="region of interest" description="Disordered" evidence="5">
    <location>
        <begin position="278"/>
        <end position="396"/>
    </location>
</feature>
<proteinExistence type="predicted"/>
<dbReference type="Proteomes" id="UP000698800">
    <property type="component" value="Unassembled WGS sequence"/>
</dbReference>
<feature type="compositionally biased region" description="Basic and acidic residues" evidence="5">
    <location>
        <begin position="364"/>
        <end position="380"/>
    </location>
</feature>
<evidence type="ECO:0000313" key="8">
    <source>
        <dbReference type="Proteomes" id="UP000698800"/>
    </source>
</evidence>
<gene>
    <name evidence="7" type="ORF">FGG08_004408</name>
</gene>
<comment type="caution">
    <text evidence="7">The sequence shown here is derived from an EMBL/GenBank/DDBJ whole genome shotgun (WGS) entry which is preliminary data.</text>
</comment>
<keyword evidence="8" id="KW-1185">Reference proteome</keyword>
<feature type="compositionally biased region" description="Low complexity" evidence="5">
    <location>
        <begin position="145"/>
        <end position="159"/>
    </location>
</feature>
<feature type="compositionally biased region" description="Polar residues" evidence="5">
    <location>
        <begin position="313"/>
        <end position="344"/>
    </location>
</feature>
<evidence type="ECO:0000256" key="5">
    <source>
        <dbReference type="SAM" id="MobiDB-lite"/>
    </source>
</evidence>
<evidence type="ECO:0000256" key="3">
    <source>
        <dbReference type="ARBA" id="ARBA00022989"/>
    </source>
</evidence>
<dbReference type="PANTHER" id="PTHR15549:SF30">
    <property type="entry name" value="MID2 DOMAIN-CONTAINING PROTEIN"/>
    <property type="match status" value="1"/>
</dbReference>
<feature type="transmembrane region" description="Helical" evidence="6">
    <location>
        <begin position="197"/>
        <end position="219"/>
    </location>
</feature>
<accession>A0A9P8I2E1</accession>
<dbReference type="GO" id="GO:0071944">
    <property type="term" value="C:cell periphery"/>
    <property type="evidence" value="ECO:0007669"/>
    <property type="project" value="UniProtKB-ARBA"/>
</dbReference>
<comment type="subcellular location">
    <subcellularLocation>
        <location evidence="1">Membrane</location>
        <topology evidence="1">Single-pass membrane protein</topology>
    </subcellularLocation>
</comment>
<dbReference type="InterPro" id="IPR051694">
    <property type="entry name" value="Immunoregulatory_rcpt-like"/>
</dbReference>
<evidence type="ECO:0000256" key="1">
    <source>
        <dbReference type="ARBA" id="ARBA00004167"/>
    </source>
</evidence>
<reference evidence="7" key="1">
    <citation type="submission" date="2021-03" db="EMBL/GenBank/DDBJ databases">
        <title>Comparative genomics and phylogenomic investigation of the class Geoglossomycetes provide insights into ecological specialization and systematics.</title>
        <authorList>
            <person name="Melie T."/>
            <person name="Pirro S."/>
            <person name="Miller A.N."/>
            <person name="Quandt A."/>
        </authorList>
    </citation>
    <scope>NUCLEOTIDE SEQUENCE</scope>
    <source>
        <strain evidence="7">GBOQ0MN5Z8</strain>
    </source>
</reference>
<keyword evidence="4 6" id="KW-0472">Membrane</keyword>
<feature type="compositionally biased region" description="Polar residues" evidence="5">
    <location>
        <begin position="161"/>
        <end position="185"/>
    </location>
</feature>
<sequence>MDELFAPDAAATIADAISRYGYRLEGEEMYRAILMETVKVDQALLDCVPDKHRSGLLEYWSSVNPLARRQGTSSLAVTTTTITKFISPTTTTKTPSSTIPTTPTTFSVAPKTPKSVTTDTILVPPIARTNSTIPTLTTSQAAIGSSRSALRTSPSSLAPTGGSSQTVSTVPQTNGAATTPSTGGASSLGGLPRGAKIGIAVAAPVIIILLAGIAILLWMNRRYKRKLGLPRHNDKLPIERGSSVAEVMSQEVKGPQHPSNIPEMDGAGTLHSWFPSQKSELRDTSRAEVAATPATHGESFLNTGTSELPAGGPTQNFEAQNPSDTLKEATTSSGCLSWKPPSSTEHADPPQLQADRGNTAGPLSERESQIRELEEQRQKLGAEQQALQERLSRLRA</sequence>
<keyword evidence="3 6" id="KW-1133">Transmembrane helix</keyword>
<evidence type="ECO:0000256" key="2">
    <source>
        <dbReference type="ARBA" id="ARBA00022692"/>
    </source>
</evidence>
<protein>
    <submittedName>
        <fullName evidence="7">Uncharacterized protein</fullName>
    </submittedName>
</protein>
<keyword evidence="2 6" id="KW-0812">Transmembrane</keyword>
<organism evidence="7 8">
    <name type="scientific">Glutinoglossum americanum</name>
    <dbReference type="NCBI Taxonomy" id="1670608"/>
    <lineage>
        <taxon>Eukaryota</taxon>
        <taxon>Fungi</taxon>
        <taxon>Dikarya</taxon>
        <taxon>Ascomycota</taxon>
        <taxon>Pezizomycotina</taxon>
        <taxon>Geoglossomycetes</taxon>
        <taxon>Geoglossales</taxon>
        <taxon>Geoglossaceae</taxon>
        <taxon>Glutinoglossum</taxon>
    </lineage>
</organism>
<dbReference type="AlphaFoldDB" id="A0A9P8I2E1"/>
<evidence type="ECO:0000256" key="6">
    <source>
        <dbReference type="SAM" id="Phobius"/>
    </source>
</evidence>
<evidence type="ECO:0000256" key="4">
    <source>
        <dbReference type="ARBA" id="ARBA00023136"/>
    </source>
</evidence>
<dbReference type="PANTHER" id="PTHR15549">
    <property type="entry name" value="PAIRED IMMUNOGLOBULIN-LIKE TYPE 2 RECEPTOR"/>
    <property type="match status" value="1"/>
</dbReference>
<feature type="region of interest" description="Disordered" evidence="5">
    <location>
        <begin position="143"/>
        <end position="187"/>
    </location>
</feature>
<name>A0A9P8I2E1_9PEZI</name>
<evidence type="ECO:0000313" key="7">
    <source>
        <dbReference type="EMBL" id="KAH0539014.1"/>
    </source>
</evidence>